<evidence type="ECO:0000313" key="1">
    <source>
        <dbReference type="EMBL" id="CAG8493986.1"/>
    </source>
</evidence>
<accession>A0ACA9KUE9</accession>
<proteinExistence type="predicted"/>
<sequence length="56" mass="6450">ARKAAKEISKVFKSENEELCKQKIKLEAILARKLKPKIDLEDAKEIIKLLKENMAI</sequence>
<comment type="caution">
    <text evidence="1">The sequence shown here is derived from an EMBL/GenBank/DDBJ whole genome shotgun (WGS) entry which is preliminary data.</text>
</comment>
<evidence type="ECO:0000313" key="2">
    <source>
        <dbReference type="Proteomes" id="UP000789920"/>
    </source>
</evidence>
<dbReference type="Proteomes" id="UP000789920">
    <property type="component" value="Unassembled WGS sequence"/>
</dbReference>
<keyword evidence="2" id="KW-1185">Reference proteome</keyword>
<dbReference type="EMBL" id="CAJVQC010001416">
    <property type="protein sequence ID" value="CAG8493986.1"/>
    <property type="molecule type" value="Genomic_DNA"/>
</dbReference>
<protein>
    <submittedName>
        <fullName evidence="1">2452_t:CDS:1</fullName>
    </submittedName>
</protein>
<reference evidence="1" key="1">
    <citation type="submission" date="2021-06" db="EMBL/GenBank/DDBJ databases">
        <authorList>
            <person name="Kallberg Y."/>
            <person name="Tangrot J."/>
            <person name="Rosling A."/>
        </authorList>
    </citation>
    <scope>NUCLEOTIDE SEQUENCE</scope>
    <source>
        <strain evidence="1">MA461A</strain>
    </source>
</reference>
<feature type="non-terminal residue" evidence="1">
    <location>
        <position position="1"/>
    </location>
</feature>
<name>A0ACA9KUE9_9GLOM</name>
<organism evidence="1 2">
    <name type="scientific">Racocetra persica</name>
    <dbReference type="NCBI Taxonomy" id="160502"/>
    <lineage>
        <taxon>Eukaryota</taxon>
        <taxon>Fungi</taxon>
        <taxon>Fungi incertae sedis</taxon>
        <taxon>Mucoromycota</taxon>
        <taxon>Glomeromycotina</taxon>
        <taxon>Glomeromycetes</taxon>
        <taxon>Diversisporales</taxon>
        <taxon>Gigasporaceae</taxon>
        <taxon>Racocetra</taxon>
    </lineage>
</organism>
<gene>
    <name evidence="1" type="ORF">RPERSI_LOCUS1518</name>
</gene>